<dbReference type="EMBL" id="AGNL01011311">
    <property type="protein sequence ID" value="EJK68467.1"/>
    <property type="molecule type" value="Genomic_DNA"/>
</dbReference>
<dbReference type="AlphaFoldDB" id="K0TD76"/>
<comment type="caution">
    <text evidence="3">The sequence shown here is derived from an EMBL/GenBank/DDBJ whole genome shotgun (WGS) entry which is preliminary data.</text>
</comment>
<keyword evidence="1" id="KW-0812">Transmembrane</keyword>
<gene>
    <name evidence="3" type="ORF">THAOC_10346</name>
</gene>
<evidence type="ECO:0000256" key="1">
    <source>
        <dbReference type="SAM" id="Phobius"/>
    </source>
</evidence>
<reference evidence="3 4" key="1">
    <citation type="journal article" date="2012" name="Genome Biol.">
        <title>Genome and low-iron response of an oceanic diatom adapted to chronic iron limitation.</title>
        <authorList>
            <person name="Lommer M."/>
            <person name="Specht M."/>
            <person name="Roy A.S."/>
            <person name="Kraemer L."/>
            <person name="Andreson R."/>
            <person name="Gutowska M.A."/>
            <person name="Wolf J."/>
            <person name="Bergner S.V."/>
            <person name="Schilhabel M.B."/>
            <person name="Klostermeier U.C."/>
            <person name="Beiko R.G."/>
            <person name="Rosenstiel P."/>
            <person name="Hippler M."/>
            <person name="Laroche J."/>
        </authorList>
    </citation>
    <scope>NUCLEOTIDE SEQUENCE [LARGE SCALE GENOMIC DNA]</scope>
    <source>
        <strain evidence="3 4">CCMP1005</strain>
    </source>
</reference>
<evidence type="ECO:0000256" key="2">
    <source>
        <dbReference type="SAM" id="SignalP"/>
    </source>
</evidence>
<proteinExistence type="predicted"/>
<accession>K0TD76</accession>
<dbReference type="Proteomes" id="UP000266841">
    <property type="component" value="Unassembled WGS sequence"/>
</dbReference>
<dbReference type="OrthoDB" id="10558605at2759"/>
<keyword evidence="4" id="KW-1185">Reference proteome</keyword>
<sequence length="295" mass="32230">MRTFPVCGCSRHCLLLLALLVGSAMSFAPTFGGQKQNSASIQRRSEALRDVTRQQKKSTKLGMVDNLDLSLIDVQDMTVSRVAFWLCLVAAAGTAQLGRSAIPVAVQALAGQGSPKGGVDLELPYPEPVYEADVVEILANIENMTIPAIVQDYPIPNQLEGYLRYESLVLANPDSHPMAVRAVFDSLALGINKNQVAPRVAIQRLESYKEDLSKLKFELTKGRTIGVTALMILLALIGAADYFSLYHLFHAYFPLWPGVETFPASLLDVGKLLSLGDYYMNDVPEMPVDPSVYPV</sequence>
<name>K0TD76_THAOC</name>
<evidence type="ECO:0000313" key="3">
    <source>
        <dbReference type="EMBL" id="EJK68467.1"/>
    </source>
</evidence>
<keyword evidence="2" id="KW-0732">Signal</keyword>
<organism evidence="3 4">
    <name type="scientific">Thalassiosira oceanica</name>
    <name type="common">Marine diatom</name>
    <dbReference type="NCBI Taxonomy" id="159749"/>
    <lineage>
        <taxon>Eukaryota</taxon>
        <taxon>Sar</taxon>
        <taxon>Stramenopiles</taxon>
        <taxon>Ochrophyta</taxon>
        <taxon>Bacillariophyta</taxon>
        <taxon>Coscinodiscophyceae</taxon>
        <taxon>Thalassiosirophycidae</taxon>
        <taxon>Thalassiosirales</taxon>
        <taxon>Thalassiosiraceae</taxon>
        <taxon>Thalassiosira</taxon>
    </lineage>
</organism>
<feature type="transmembrane region" description="Helical" evidence="1">
    <location>
        <begin position="225"/>
        <end position="245"/>
    </location>
</feature>
<keyword evidence="1" id="KW-0472">Membrane</keyword>
<keyword evidence="1" id="KW-1133">Transmembrane helix</keyword>
<feature type="signal peptide" evidence="2">
    <location>
        <begin position="1"/>
        <end position="26"/>
    </location>
</feature>
<protein>
    <submittedName>
        <fullName evidence="3">Uncharacterized protein</fullName>
    </submittedName>
</protein>
<evidence type="ECO:0000313" key="4">
    <source>
        <dbReference type="Proteomes" id="UP000266841"/>
    </source>
</evidence>
<feature type="chain" id="PRO_5003837850" evidence="2">
    <location>
        <begin position="27"/>
        <end position="295"/>
    </location>
</feature>